<evidence type="ECO:0000313" key="8">
    <source>
        <dbReference type="Proteomes" id="UP000029629"/>
    </source>
</evidence>
<feature type="transmembrane region" description="Helical" evidence="6">
    <location>
        <begin position="239"/>
        <end position="261"/>
    </location>
</feature>
<dbReference type="RefSeq" id="WP_036558278.1">
    <property type="nucleotide sequence ID" value="NZ_JRNI01000015.1"/>
</dbReference>
<comment type="similarity">
    <text evidence="2">Belongs to the autoinducer-2 exporter (AI-2E) (TC 2.A.86) family.</text>
</comment>
<sequence>MSTAKANLSFFVLLLILVTIGFIATIMPWFGSIFWAVIFAVIFWPLHTWIQRKMPRFRNLAALITLILWIFLALIPLLLITGALIREINIFYELVRDGKFNIVTYSNAILERMPSWLDNALGYFEITDLADIQTKIQASLANISRTAANQAVSVGQNTLWFFAALGVMLYAMFFFFRDGPKLVDRIKYTIPLTNEYRNALFERFTTVVKATVKGNILVAIVQGTLGGIIFAFLGVQGAILWGVIMAFLSLLPAVGSALIWFPVAVYFLASAAIFKGVVLLLFGFFVIGLTDNVLRPILVGKSTKLPDWLILISTLGGLSVFGINGFVIGPLLTALFIVSWQLFAETMIEHDANMLRLKKTEALKKLKGPKATGK</sequence>
<keyword evidence="4 6" id="KW-1133">Transmembrane helix</keyword>
<accession>A0A095Z934</accession>
<dbReference type="Pfam" id="PF01594">
    <property type="entry name" value="AI-2E_transport"/>
    <property type="match status" value="1"/>
</dbReference>
<feature type="transmembrane region" description="Helical" evidence="6">
    <location>
        <begin position="308"/>
        <end position="338"/>
    </location>
</feature>
<feature type="transmembrane region" description="Helical" evidence="6">
    <location>
        <begin position="62"/>
        <end position="85"/>
    </location>
</feature>
<protein>
    <submittedName>
        <fullName evidence="7">Membrane protein</fullName>
    </submittedName>
</protein>
<dbReference type="eggNOG" id="COG0628">
    <property type="taxonomic scope" value="Bacteria"/>
</dbReference>
<reference evidence="7 8" key="1">
    <citation type="submission" date="2014-07" db="EMBL/GenBank/DDBJ databases">
        <authorList>
            <person name="McCorrison J."/>
            <person name="Sanka R."/>
            <person name="Torralba M."/>
            <person name="Gillis M."/>
            <person name="Haft D.H."/>
            <person name="Methe B."/>
            <person name="Sutton G."/>
            <person name="Nelson K.E."/>
        </authorList>
    </citation>
    <scope>NUCLEOTIDE SEQUENCE [LARGE SCALE GENOMIC DNA]</scope>
    <source>
        <strain evidence="7 8">DNF00040</strain>
    </source>
</reference>
<dbReference type="InterPro" id="IPR002549">
    <property type="entry name" value="AI-2E-like"/>
</dbReference>
<dbReference type="EMBL" id="JRNI01000015">
    <property type="protein sequence ID" value="KGF31255.1"/>
    <property type="molecule type" value="Genomic_DNA"/>
</dbReference>
<comment type="subcellular location">
    <subcellularLocation>
        <location evidence="1">Membrane</location>
        <topology evidence="1">Multi-pass membrane protein</topology>
    </subcellularLocation>
</comment>
<dbReference type="PANTHER" id="PTHR21716">
    <property type="entry name" value="TRANSMEMBRANE PROTEIN"/>
    <property type="match status" value="1"/>
</dbReference>
<feature type="transmembrane region" description="Helical" evidence="6">
    <location>
        <begin position="266"/>
        <end position="288"/>
    </location>
</feature>
<evidence type="ECO:0000256" key="2">
    <source>
        <dbReference type="ARBA" id="ARBA00009773"/>
    </source>
</evidence>
<evidence type="ECO:0000256" key="1">
    <source>
        <dbReference type="ARBA" id="ARBA00004141"/>
    </source>
</evidence>
<evidence type="ECO:0000256" key="6">
    <source>
        <dbReference type="SAM" id="Phobius"/>
    </source>
</evidence>
<dbReference type="OrthoDB" id="106838at2"/>
<keyword evidence="8" id="KW-1185">Reference proteome</keyword>
<evidence type="ECO:0000256" key="4">
    <source>
        <dbReference type="ARBA" id="ARBA00022989"/>
    </source>
</evidence>
<feature type="transmembrane region" description="Helical" evidence="6">
    <location>
        <begin position="216"/>
        <end position="233"/>
    </location>
</feature>
<feature type="transmembrane region" description="Helical" evidence="6">
    <location>
        <begin position="7"/>
        <end position="27"/>
    </location>
</feature>
<feature type="transmembrane region" description="Helical" evidence="6">
    <location>
        <begin position="33"/>
        <end position="50"/>
    </location>
</feature>
<evidence type="ECO:0000256" key="3">
    <source>
        <dbReference type="ARBA" id="ARBA00022692"/>
    </source>
</evidence>
<proteinExistence type="inferred from homology"/>
<name>A0A095Z934_9BURK</name>
<evidence type="ECO:0000313" key="7">
    <source>
        <dbReference type="EMBL" id="KGF31255.1"/>
    </source>
</evidence>
<organism evidence="7 8">
    <name type="scientific">Oligella urethralis DNF00040</name>
    <dbReference type="NCBI Taxonomy" id="1401065"/>
    <lineage>
        <taxon>Bacteria</taxon>
        <taxon>Pseudomonadati</taxon>
        <taxon>Pseudomonadota</taxon>
        <taxon>Betaproteobacteria</taxon>
        <taxon>Burkholderiales</taxon>
        <taxon>Alcaligenaceae</taxon>
        <taxon>Oligella</taxon>
    </lineage>
</organism>
<dbReference type="Proteomes" id="UP000029629">
    <property type="component" value="Unassembled WGS sequence"/>
</dbReference>
<feature type="transmembrane region" description="Helical" evidence="6">
    <location>
        <begin position="159"/>
        <end position="176"/>
    </location>
</feature>
<evidence type="ECO:0000256" key="5">
    <source>
        <dbReference type="ARBA" id="ARBA00023136"/>
    </source>
</evidence>
<dbReference type="AlphaFoldDB" id="A0A095Z934"/>
<keyword evidence="3 6" id="KW-0812">Transmembrane</keyword>
<dbReference type="PANTHER" id="PTHR21716:SF4">
    <property type="entry name" value="TRANSMEMBRANE PROTEIN 245"/>
    <property type="match status" value="1"/>
</dbReference>
<dbReference type="GO" id="GO:0016020">
    <property type="term" value="C:membrane"/>
    <property type="evidence" value="ECO:0007669"/>
    <property type="project" value="UniProtKB-SubCell"/>
</dbReference>
<keyword evidence="5 6" id="KW-0472">Membrane</keyword>
<gene>
    <name evidence="7" type="ORF">HMPREF2130_03850</name>
</gene>
<comment type="caution">
    <text evidence="7">The sequence shown here is derived from an EMBL/GenBank/DDBJ whole genome shotgun (WGS) entry which is preliminary data.</text>
</comment>